<dbReference type="Gene3D" id="3.90.640.10">
    <property type="entry name" value="Actin, Chain A, domain 4"/>
    <property type="match status" value="1"/>
</dbReference>
<keyword evidence="2" id="KW-1185">Reference proteome</keyword>
<name>A0ABN0R6E6_MYCUL</name>
<dbReference type="InterPro" id="IPR043129">
    <property type="entry name" value="ATPase_NBD"/>
</dbReference>
<reference evidence="1 2" key="1">
    <citation type="submission" date="2014-01" db="EMBL/GenBank/DDBJ databases">
        <authorList>
            <person name="Dobos K."/>
            <person name="Lenaerts A."/>
            <person name="Ordway D."/>
            <person name="DeGroote M.A."/>
            <person name="Parker T."/>
            <person name="Sizemore C."/>
            <person name="Tallon L.J."/>
            <person name="Sadzewicz L.K."/>
            <person name="Sengamalay N."/>
            <person name="Fraser C.M."/>
            <person name="Hine E."/>
            <person name="Shefchek K.A."/>
            <person name="Das S.P."/>
            <person name="Tettelin H."/>
        </authorList>
    </citation>
    <scope>NUCLEOTIDE SEQUENCE [LARGE SCALE GENOMIC DNA]</scope>
    <source>
        <strain evidence="1 2">Harvey</strain>
    </source>
</reference>
<dbReference type="EMBL" id="JAOL01000075">
    <property type="protein sequence ID" value="EUA92531.1"/>
    <property type="molecule type" value="Genomic_DNA"/>
</dbReference>
<evidence type="ECO:0000313" key="2">
    <source>
        <dbReference type="Proteomes" id="UP000020681"/>
    </source>
</evidence>
<dbReference type="Gene3D" id="3.30.420.40">
    <property type="match status" value="2"/>
</dbReference>
<dbReference type="Proteomes" id="UP000020681">
    <property type="component" value="Unassembled WGS sequence"/>
</dbReference>
<protein>
    <submittedName>
        <fullName evidence="1">Proline rich protein</fullName>
    </submittedName>
</protein>
<gene>
    <name evidence="1" type="ORF">I551_0958</name>
</gene>
<sequence length="202" mass="20340">MVGAQLGALRGALLTEPALAPNGVAAAVVSDAAAALAALRPTPGFPASGVVALCDFGAGGTSVTLAQVGSSLQQIGPTFRYREFSGDEIDQLILNHILTVTPGIDSAEVSGTATSMGSVTLLLGGCRFAKEHLSAAPVATIATGAAGSRVPISGFPATSLNSSSPNPWTDSSARSKTCCSAAECHGPAWPRWRPWAEALPSR</sequence>
<organism evidence="1 2">
    <name type="scientific">Mycobacterium ulcerans str. Harvey</name>
    <dbReference type="NCBI Taxonomy" id="1299332"/>
    <lineage>
        <taxon>Bacteria</taxon>
        <taxon>Bacillati</taxon>
        <taxon>Actinomycetota</taxon>
        <taxon>Actinomycetes</taxon>
        <taxon>Mycobacteriales</taxon>
        <taxon>Mycobacteriaceae</taxon>
        <taxon>Mycobacterium</taxon>
        <taxon>Mycobacterium ulcerans group</taxon>
    </lineage>
</organism>
<accession>A0ABN0R6E6</accession>
<evidence type="ECO:0000313" key="1">
    <source>
        <dbReference type="EMBL" id="EUA92531.1"/>
    </source>
</evidence>
<dbReference type="SUPFAM" id="SSF53067">
    <property type="entry name" value="Actin-like ATPase domain"/>
    <property type="match status" value="1"/>
</dbReference>
<proteinExistence type="predicted"/>
<comment type="caution">
    <text evidence="1">The sequence shown here is derived from an EMBL/GenBank/DDBJ whole genome shotgun (WGS) entry which is preliminary data.</text>
</comment>